<feature type="domain" description="EIF2B subunit epsilon/gamma LbH" evidence="11">
    <location>
        <begin position="396"/>
        <end position="480"/>
    </location>
</feature>
<dbReference type="PANTHER" id="PTHR45989">
    <property type="entry name" value="TRANSLATION INITIATION FACTOR EIF-2B SUBUNIT GAMMA"/>
    <property type="match status" value="1"/>
</dbReference>
<comment type="similarity">
    <text evidence="2">Belongs to the eIF-2B gamma/epsilon subunits family.</text>
</comment>
<dbReference type="InterPro" id="IPR056764">
    <property type="entry name" value="LbH_EIF2B3/5"/>
</dbReference>
<keyword evidence="4" id="KW-0396">Initiation factor</keyword>
<dbReference type="AlphaFoldDB" id="A0AAV9Y0X3"/>
<gene>
    <name evidence="12" type="ORF">RS030_142188</name>
</gene>
<evidence type="ECO:0000256" key="7">
    <source>
        <dbReference type="ARBA" id="ARBA00044229"/>
    </source>
</evidence>
<dbReference type="GO" id="GO:0005829">
    <property type="term" value="C:cytosol"/>
    <property type="evidence" value="ECO:0007669"/>
    <property type="project" value="UniProtKB-SubCell"/>
</dbReference>
<dbReference type="GO" id="GO:0003743">
    <property type="term" value="F:translation initiation factor activity"/>
    <property type="evidence" value="ECO:0007669"/>
    <property type="project" value="UniProtKB-KW"/>
</dbReference>
<dbReference type="InterPro" id="IPR005835">
    <property type="entry name" value="NTP_transferase_dom"/>
</dbReference>
<dbReference type="GO" id="GO:0002183">
    <property type="term" value="P:cytoplasmic translational initiation"/>
    <property type="evidence" value="ECO:0007669"/>
    <property type="project" value="TreeGrafter"/>
</dbReference>
<dbReference type="GO" id="GO:0005851">
    <property type="term" value="C:eukaryotic translation initiation factor 2B complex"/>
    <property type="evidence" value="ECO:0007669"/>
    <property type="project" value="TreeGrafter"/>
</dbReference>
<dbReference type="InterPro" id="IPR051960">
    <property type="entry name" value="eIF2B_gamma"/>
</dbReference>
<proteinExistence type="inferred from homology"/>
<evidence type="ECO:0000256" key="9">
    <source>
        <dbReference type="ARBA" id="ARBA00046432"/>
    </source>
</evidence>
<evidence type="ECO:0000256" key="1">
    <source>
        <dbReference type="ARBA" id="ARBA00004514"/>
    </source>
</evidence>
<evidence type="ECO:0000256" key="5">
    <source>
        <dbReference type="ARBA" id="ARBA00022917"/>
    </source>
</evidence>
<dbReference type="SUPFAM" id="SSF53448">
    <property type="entry name" value="Nucleotide-diphospho-sugar transferases"/>
    <property type="match status" value="1"/>
</dbReference>
<dbReference type="Pfam" id="PF25084">
    <property type="entry name" value="LbH_EIF2B"/>
    <property type="match status" value="1"/>
</dbReference>
<sequence length="500" mass="56801">MPMSNENFFHVHEFKGVVLAGGADRMLNPLTKSMCKALLPVYNKPMIWYPLANLVRNRIREIYVFCEEIYKESIKSYIDEAFKKDKILENFGFDANYNQNINVIGIKDSSNLEIMGTWNTLVEYGHEYLKDSDFFVLTCDVIGQLDLLGLANRHRLTQAVCSVLLVESDDLWNGKGDKTNKNGNNMSQTGAIGGISIELQRGKNRSIFALDEKKDIILFMKDYYSSKEEDCVLELSKLQLFWHSNITLRTNLIDLHVYIFKSSIFKLENFLSGNQRINTIEYPEDGIDSIRLELIPYLAKMQHFPGSEYWGRSKFDCNNLLDDESSFSNKSEPCIYTKANPPPSTEGTAVSYYIQNQKEKSCVRANTMLNYFECNMALSPLSNVYPEWLFRNGFSPEAGKEVGLGLNCNIGKSVQLKRCFIGNNVEIGDGSKIMNCIIMDNAVIGQKCIIQNSIVGFNSTVNNGCKVSYSIVNSEFQVEANSKSQGEILEDREDFFEIKA</sequence>
<keyword evidence="13" id="KW-1185">Reference proteome</keyword>
<evidence type="ECO:0000256" key="4">
    <source>
        <dbReference type="ARBA" id="ARBA00022540"/>
    </source>
</evidence>
<keyword evidence="3" id="KW-0963">Cytoplasm</keyword>
<evidence type="ECO:0000256" key="3">
    <source>
        <dbReference type="ARBA" id="ARBA00022490"/>
    </source>
</evidence>
<dbReference type="GO" id="GO:0005085">
    <property type="term" value="F:guanyl-nucleotide exchange factor activity"/>
    <property type="evidence" value="ECO:0007669"/>
    <property type="project" value="TreeGrafter"/>
</dbReference>
<dbReference type="Pfam" id="PF00483">
    <property type="entry name" value="NTP_transferase"/>
    <property type="match status" value="1"/>
</dbReference>
<evidence type="ECO:0000256" key="2">
    <source>
        <dbReference type="ARBA" id="ARBA00007878"/>
    </source>
</evidence>
<evidence type="ECO:0000256" key="8">
    <source>
        <dbReference type="ARBA" id="ARBA00045373"/>
    </source>
</evidence>
<evidence type="ECO:0000256" key="6">
    <source>
        <dbReference type="ARBA" id="ARBA00044196"/>
    </source>
</evidence>
<comment type="subunit">
    <text evidence="9">Component of the translation initiation factor 2B (eIF2B) complex which is a heterodecamer of two sets of five different subunits: alpha, beta, gamma, delta and epsilon. Subunits alpha, beta and delta comprise a regulatory subcomplex and subunits epsilon and gamma comprise a catalytic subcomplex. Within the complex, the hexameric regulatory complex resides at the center, with the two heterodimeric catalytic subcomplexes bound on opposite sides.</text>
</comment>
<comment type="function">
    <text evidence="8">Acts as a component of the translation initiation factor 2B (eIF2B) complex, which catalyzes the exchange of GDP for GTP on the eukaryotic initiation factor 2 (eIF2) complex gamma subunit. Its guanine nucleotide exchange factor activity is repressed when bound to eIF2 complex phosphorylated on the alpha subunit, thereby limiting the amount of methionyl-initiator methionine tRNA available to the ribosome and consequently global translation is repressed.</text>
</comment>
<evidence type="ECO:0000259" key="11">
    <source>
        <dbReference type="Pfam" id="PF25084"/>
    </source>
</evidence>
<comment type="subcellular location">
    <subcellularLocation>
        <location evidence="1">Cytoplasm</location>
        <location evidence="1">Cytosol</location>
    </subcellularLocation>
</comment>
<name>A0AAV9Y0X3_9CRYT</name>
<comment type="caution">
    <text evidence="12">The sequence shown here is derived from an EMBL/GenBank/DDBJ whole genome shotgun (WGS) entry which is preliminary data.</text>
</comment>
<protein>
    <recommendedName>
        <fullName evidence="6">Translation initiation factor eIF2B subunit gamma</fullName>
    </recommendedName>
    <alternativeName>
        <fullName evidence="7">eIF2B GDP-GTP exchange factor subunit gamma</fullName>
    </alternativeName>
</protein>
<dbReference type="Gene3D" id="2.160.10.10">
    <property type="entry name" value="Hexapeptide repeat proteins"/>
    <property type="match status" value="1"/>
</dbReference>
<feature type="domain" description="Nucleotidyl transferase" evidence="10">
    <location>
        <begin position="15"/>
        <end position="166"/>
    </location>
</feature>
<organism evidence="12 13">
    <name type="scientific">Cryptosporidium xiaoi</name>
    <dbReference type="NCBI Taxonomy" id="659607"/>
    <lineage>
        <taxon>Eukaryota</taxon>
        <taxon>Sar</taxon>
        <taxon>Alveolata</taxon>
        <taxon>Apicomplexa</taxon>
        <taxon>Conoidasida</taxon>
        <taxon>Coccidia</taxon>
        <taxon>Eucoccidiorida</taxon>
        <taxon>Eimeriorina</taxon>
        <taxon>Cryptosporidiidae</taxon>
        <taxon>Cryptosporidium</taxon>
    </lineage>
</organism>
<evidence type="ECO:0000313" key="12">
    <source>
        <dbReference type="EMBL" id="KAK6590586.1"/>
    </source>
</evidence>
<evidence type="ECO:0000259" key="10">
    <source>
        <dbReference type="Pfam" id="PF00483"/>
    </source>
</evidence>
<keyword evidence="5" id="KW-0648">Protein biosynthesis</keyword>
<dbReference type="EMBL" id="JAWDEY010000005">
    <property type="protein sequence ID" value="KAK6590586.1"/>
    <property type="molecule type" value="Genomic_DNA"/>
</dbReference>
<dbReference type="InterPro" id="IPR029044">
    <property type="entry name" value="Nucleotide-diphossugar_trans"/>
</dbReference>
<dbReference type="Gene3D" id="3.90.550.10">
    <property type="entry name" value="Spore Coat Polysaccharide Biosynthesis Protein SpsA, Chain A"/>
    <property type="match status" value="1"/>
</dbReference>
<dbReference type="Proteomes" id="UP001311799">
    <property type="component" value="Unassembled WGS sequence"/>
</dbReference>
<reference evidence="12 13" key="1">
    <citation type="submission" date="2023-10" db="EMBL/GenBank/DDBJ databases">
        <title>Comparative genomics analysis reveals potential genetic determinants of host preference in Cryptosporidium xiaoi.</title>
        <authorList>
            <person name="Xiao L."/>
            <person name="Li J."/>
        </authorList>
    </citation>
    <scope>NUCLEOTIDE SEQUENCE [LARGE SCALE GENOMIC DNA]</scope>
    <source>
        <strain evidence="12 13">52996</strain>
    </source>
</reference>
<evidence type="ECO:0000313" key="13">
    <source>
        <dbReference type="Proteomes" id="UP001311799"/>
    </source>
</evidence>
<dbReference type="PANTHER" id="PTHR45989:SF1">
    <property type="entry name" value="TRANSLATION INITIATION FACTOR EIF-2B SUBUNIT GAMMA"/>
    <property type="match status" value="1"/>
</dbReference>
<accession>A0AAV9Y0X3</accession>